<organism evidence="1 2">
    <name type="scientific">Dioscorea alata</name>
    <name type="common">Purple yam</name>
    <dbReference type="NCBI Taxonomy" id="55571"/>
    <lineage>
        <taxon>Eukaryota</taxon>
        <taxon>Viridiplantae</taxon>
        <taxon>Streptophyta</taxon>
        <taxon>Embryophyta</taxon>
        <taxon>Tracheophyta</taxon>
        <taxon>Spermatophyta</taxon>
        <taxon>Magnoliopsida</taxon>
        <taxon>Liliopsida</taxon>
        <taxon>Dioscoreales</taxon>
        <taxon>Dioscoreaceae</taxon>
        <taxon>Dioscorea</taxon>
    </lineage>
</organism>
<comment type="caution">
    <text evidence="1">The sequence shown here is derived from an EMBL/GenBank/DDBJ whole genome shotgun (WGS) entry which is preliminary data.</text>
</comment>
<evidence type="ECO:0000313" key="1">
    <source>
        <dbReference type="EMBL" id="KAH7677115.1"/>
    </source>
</evidence>
<proteinExistence type="predicted"/>
<name>A0ACB7VRE5_DIOAL</name>
<keyword evidence="2" id="KW-1185">Reference proteome</keyword>
<reference evidence="2" key="1">
    <citation type="journal article" date="2022" name="Nat. Commun.">
        <title>Chromosome evolution and the genetic basis of agronomically important traits in greater yam.</title>
        <authorList>
            <person name="Bredeson J.V."/>
            <person name="Lyons J.B."/>
            <person name="Oniyinde I.O."/>
            <person name="Okereke N.R."/>
            <person name="Kolade O."/>
            <person name="Nnabue I."/>
            <person name="Nwadili C.O."/>
            <person name="Hribova E."/>
            <person name="Parker M."/>
            <person name="Nwogha J."/>
            <person name="Shu S."/>
            <person name="Carlson J."/>
            <person name="Kariba R."/>
            <person name="Muthemba S."/>
            <person name="Knop K."/>
            <person name="Barton G.J."/>
            <person name="Sherwood A.V."/>
            <person name="Lopez-Montes A."/>
            <person name="Asiedu R."/>
            <person name="Jamnadass R."/>
            <person name="Muchugi A."/>
            <person name="Goodstein D."/>
            <person name="Egesi C.N."/>
            <person name="Featherston J."/>
            <person name="Asfaw A."/>
            <person name="Simpson G.G."/>
            <person name="Dolezel J."/>
            <person name="Hendre P.S."/>
            <person name="Van Deynze A."/>
            <person name="Kumar P.L."/>
            <person name="Obidiegwu J.E."/>
            <person name="Bhattacharjee R."/>
            <person name="Rokhsar D.S."/>
        </authorList>
    </citation>
    <scope>NUCLEOTIDE SEQUENCE [LARGE SCALE GENOMIC DNA]</scope>
    <source>
        <strain evidence="2">cv. TDa95/00328</strain>
    </source>
</reference>
<evidence type="ECO:0000313" key="2">
    <source>
        <dbReference type="Proteomes" id="UP000827976"/>
    </source>
</evidence>
<accession>A0ACB7VRE5</accession>
<gene>
    <name evidence="1" type="ORF">IHE45_07G060900</name>
</gene>
<dbReference type="EMBL" id="CM037017">
    <property type="protein sequence ID" value="KAH7677115.1"/>
    <property type="molecule type" value="Genomic_DNA"/>
</dbReference>
<protein>
    <submittedName>
        <fullName evidence="1">TPR-like protein</fullName>
    </submittedName>
</protein>
<sequence>MFTKATTMAIIPSSTLPLFPNTTNTTILAFYPRTTRCFKPLLASSNPETGSPAEQEPTEVPDPVKLAFTKAETYKKSKLQSSIPKPNPAPEAPDPVKLAMEKAKEYKKSKAAAAAAGSGSGVDVPVEKPKIGDIGIQEMNSEDTREDFLERNSSNKEKLKISSVDFLGLDFSEKKNFKGRRPGLAPVAEPLFDVDFPEVEIIVGDASKVQRTTPQKLNIGEEKEDTSDIYKPKVSTWGVFPRPGNISKTFGGGRVIRPGDQLETTEDKAAKEKQTKELIAAYRKKMGFTIDAQTKLECEKALTDGDSLMDSGKLQEALPYYEKIMKAVIFQSELHGLAALQWSICQDSLRRPNEARSMYEKLQSHPNVQVSKKARQFVFSFQAMEMMKVKSSSVLRKTGYENYFDAFVEDKAKYSATEEDQNEIALMTEGLPYIIFLLSPILLVFLVAVRKSFQF</sequence>
<dbReference type="Proteomes" id="UP000827976">
    <property type="component" value="Chromosome 7"/>
</dbReference>